<dbReference type="RefSeq" id="WP_366295398.1">
    <property type="nucleotide sequence ID" value="NZ_CP159992.1"/>
</dbReference>
<name>A0AAU8NEY1_9BACL</name>
<dbReference type="EMBL" id="CP159992">
    <property type="protein sequence ID" value="XCP96854.1"/>
    <property type="molecule type" value="Genomic_DNA"/>
</dbReference>
<sequence>MKLTKNILSELEDKLREHSFQFEDSSNPWIFVRSREGYIKEYIEIDKSNWESNAIRCTFQTGSESVSITKLAERKVDEWYVYQNEQELREVLHKLKEIIEQYALPWFAENTQLIPSATPNYLDASWKDSIQEFMEKNKIDINNSESVEILDQLVISNLSQKDIYFISYCYGEIIISQFGGEWKYDANNGPRVDNIGGNPAFKRVPHDFVNKVIENKNLSLQRYFEDIAFVLED</sequence>
<protein>
    <submittedName>
        <fullName evidence="1">Uncharacterized protein</fullName>
    </submittedName>
</protein>
<dbReference type="AlphaFoldDB" id="A0AAU8NEY1"/>
<organism evidence="1">
    <name type="scientific">Paenibacillus sp. AN1007</name>
    <dbReference type="NCBI Taxonomy" id="3151385"/>
    <lineage>
        <taxon>Bacteria</taxon>
        <taxon>Bacillati</taxon>
        <taxon>Bacillota</taxon>
        <taxon>Bacilli</taxon>
        <taxon>Bacillales</taxon>
        <taxon>Paenibacillaceae</taxon>
        <taxon>Paenibacillus</taxon>
    </lineage>
</organism>
<accession>A0AAU8NEY1</accession>
<proteinExistence type="predicted"/>
<reference evidence="1" key="1">
    <citation type="submission" date="2024-05" db="EMBL/GenBank/DDBJ databases">
        <title>Draft genome assemblies of 36 bacteria isolated from hibernating arctic ground squirrels.</title>
        <authorList>
            <person name="McKee H."/>
            <person name="Mullen L."/>
            <person name="Drown D.M."/>
            <person name="Duddleston K.N."/>
        </authorList>
    </citation>
    <scope>NUCLEOTIDE SEQUENCE</scope>
    <source>
        <strain evidence="1">AN1007</strain>
    </source>
</reference>
<evidence type="ECO:0000313" key="1">
    <source>
        <dbReference type="EMBL" id="XCP96854.1"/>
    </source>
</evidence>
<gene>
    <name evidence="1" type="ORF">ABXS70_09180</name>
</gene>